<keyword evidence="4" id="KW-1185">Reference proteome</keyword>
<dbReference type="Pfam" id="PF08984">
    <property type="entry name" value="DUF1858"/>
    <property type="match status" value="1"/>
</dbReference>
<dbReference type="InterPro" id="IPR038062">
    <property type="entry name" value="ScdA-like_N_sf"/>
</dbReference>
<sequence>MNFINKEMTIIEILNKYPETIEFFKSKGFKGFENNLMLKTVGKISLEQSIKLKKLSVDAFLEGINDFISHNIETEDITLKNSEIKTNSDISITGLLPCPVRVPLLEGFEKFKKQNSLNISADLKAASSGLDWLKESIKKDSSNISDIFISAGFDLFFEDDLMGQYRKEKIFEDITGITEYNKDFKDLNIKDPNNYYSIISVVPAVFLVNTEELGNKKFPKTWADILSDEYENSISLPVSDFDLFNAILLNIYKLYGEDGVKRLGRALLRSMHPAQMVKSDRLKMKKPIVTIMPYFFTKMTGQGGPMVAQWPEDGAIISPIFMLTKKNKKDKLENIAKFFASKEIGEILSHKGLFPSTHPKVDNKLENNKFIWLGWDFINSNDIGKLINYCEEIFNNSIKEEE</sequence>
<dbReference type="Pfam" id="PF13343">
    <property type="entry name" value="SBP_bac_6"/>
    <property type="match status" value="1"/>
</dbReference>
<gene>
    <name evidence="3" type="ORF">EV215_1696</name>
</gene>
<proteinExistence type="predicted"/>
<dbReference type="GO" id="GO:0030975">
    <property type="term" value="F:thiamine binding"/>
    <property type="evidence" value="ECO:0007669"/>
    <property type="project" value="TreeGrafter"/>
</dbReference>
<evidence type="ECO:0000313" key="4">
    <source>
        <dbReference type="Proteomes" id="UP000294678"/>
    </source>
</evidence>
<dbReference type="PANTHER" id="PTHR30006">
    <property type="entry name" value="THIAMINE-BINDING PERIPLASMIC PROTEIN-RELATED"/>
    <property type="match status" value="1"/>
</dbReference>
<feature type="domain" description="DUF1858" evidence="2">
    <location>
        <begin position="4"/>
        <end position="60"/>
    </location>
</feature>
<evidence type="ECO:0000313" key="3">
    <source>
        <dbReference type="EMBL" id="TDT68629.1"/>
    </source>
</evidence>
<keyword evidence="1" id="KW-0732">Signal</keyword>
<organism evidence="3 4">
    <name type="scientific">Hypnocyclicus thermotrophus</name>
    <dbReference type="NCBI Taxonomy" id="1627895"/>
    <lineage>
        <taxon>Bacteria</taxon>
        <taxon>Fusobacteriati</taxon>
        <taxon>Fusobacteriota</taxon>
        <taxon>Fusobacteriia</taxon>
        <taxon>Fusobacteriales</taxon>
        <taxon>Fusobacteriaceae</taxon>
        <taxon>Hypnocyclicus</taxon>
    </lineage>
</organism>
<dbReference type="Gene3D" id="3.40.190.10">
    <property type="entry name" value="Periplasmic binding protein-like II"/>
    <property type="match status" value="2"/>
</dbReference>
<protein>
    <submittedName>
        <fullName evidence="3">ABC-type Fe3+ transport system substrate-binding protein</fullName>
    </submittedName>
</protein>
<dbReference type="SUPFAM" id="SSF140683">
    <property type="entry name" value="SP0561-like"/>
    <property type="match status" value="1"/>
</dbReference>
<comment type="caution">
    <text evidence="3">The sequence shown here is derived from an EMBL/GenBank/DDBJ whole genome shotgun (WGS) entry which is preliminary data.</text>
</comment>
<dbReference type="Gene3D" id="1.10.3910.10">
    <property type="entry name" value="SP0561-like"/>
    <property type="match status" value="1"/>
</dbReference>
<dbReference type="EMBL" id="SOBG01000007">
    <property type="protein sequence ID" value="TDT68629.1"/>
    <property type="molecule type" value="Genomic_DNA"/>
</dbReference>
<name>A0AA46DXT8_9FUSO</name>
<evidence type="ECO:0000259" key="2">
    <source>
        <dbReference type="Pfam" id="PF08984"/>
    </source>
</evidence>
<dbReference type="Proteomes" id="UP000294678">
    <property type="component" value="Unassembled WGS sequence"/>
</dbReference>
<dbReference type="GO" id="GO:0030288">
    <property type="term" value="C:outer membrane-bounded periplasmic space"/>
    <property type="evidence" value="ECO:0007669"/>
    <property type="project" value="TreeGrafter"/>
</dbReference>
<evidence type="ECO:0000256" key="1">
    <source>
        <dbReference type="ARBA" id="ARBA00022729"/>
    </source>
</evidence>
<dbReference type="InterPro" id="IPR015077">
    <property type="entry name" value="DUF1858"/>
</dbReference>
<dbReference type="RefSeq" id="WP_134113561.1">
    <property type="nucleotide sequence ID" value="NZ_SOBG01000007.1"/>
</dbReference>
<dbReference type="PANTHER" id="PTHR30006:SF2">
    <property type="entry name" value="ABC TRANSPORTER SUBSTRATE-BINDING PROTEIN"/>
    <property type="match status" value="1"/>
</dbReference>
<dbReference type="AlphaFoldDB" id="A0AA46DXT8"/>
<dbReference type="GO" id="GO:0015888">
    <property type="term" value="P:thiamine transport"/>
    <property type="evidence" value="ECO:0007669"/>
    <property type="project" value="TreeGrafter"/>
</dbReference>
<accession>A0AA46DXT8</accession>
<dbReference type="GO" id="GO:0030976">
    <property type="term" value="F:thiamine pyrophosphate binding"/>
    <property type="evidence" value="ECO:0007669"/>
    <property type="project" value="TreeGrafter"/>
</dbReference>
<reference evidence="3 4" key="1">
    <citation type="submission" date="2019-03" db="EMBL/GenBank/DDBJ databases">
        <title>Genomic Encyclopedia of Type Strains, Phase IV (KMG-IV): sequencing the most valuable type-strain genomes for metagenomic binning, comparative biology and taxonomic classification.</title>
        <authorList>
            <person name="Goeker M."/>
        </authorList>
    </citation>
    <scope>NUCLEOTIDE SEQUENCE [LARGE SCALE GENOMIC DNA]</scope>
    <source>
        <strain evidence="3 4">DSM 100055</strain>
    </source>
</reference>
<dbReference type="SUPFAM" id="SSF53850">
    <property type="entry name" value="Periplasmic binding protein-like II"/>
    <property type="match status" value="1"/>
</dbReference>